<dbReference type="Pfam" id="PF05930">
    <property type="entry name" value="Phage_AlpA"/>
    <property type="match status" value="1"/>
</dbReference>
<evidence type="ECO:0000313" key="3">
    <source>
        <dbReference type="Proteomes" id="UP000480763"/>
    </source>
</evidence>
<sequence>MNASFTQTTFVMNKIINIKQVIEFTGLSRATIYNLLDPKSEYYDSTFPKQVRLTTNRVGWSAFEINEWIESKLAQR</sequence>
<dbReference type="AlphaFoldDB" id="A0A505MQB3"/>
<reference evidence="1" key="3">
    <citation type="submission" date="2020-09" db="EMBL/GenBank/DDBJ databases">
        <title>Distribution of Beta-Lactamase Producing Gram-Negative Bacterial Isolates in Isabela River of Santo Domingo, Dominican Republic.</title>
        <authorList>
            <person name="Calderon V."/>
            <person name="Bonnelly R."/>
            <person name="Del Rosario C."/>
            <person name="Duarte A."/>
            <person name="Barauna R."/>
            <person name="Juca Ramos R.T."/>
            <person name="Perdomo O.P."/>
            <person name="Rodriguez De Francisco L.E."/>
            <person name="Franco De Los Santos E.F."/>
        </authorList>
    </citation>
    <scope>NUCLEOTIDE SEQUENCE</scope>
    <source>
        <strain evidence="1">INTEC_BI15</strain>
    </source>
</reference>
<accession>A0A505MQB3</accession>
<comment type="caution">
    <text evidence="2">The sequence shown here is derived from an EMBL/GenBank/DDBJ whole genome shotgun (WGS) entry which is preliminary data.</text>
</comment>
<reference evidence="2 3" key="1">
    <citation type="journal article" date="2017" name="Ann. Clin. Microbiol. Antimicrob.">
        <title>New eight genes identified at the clinical multidrug-resistant Acinetobacter baumannii DMS06669 strain in a Vietnam hospital.</title>
        <authorList>
            <person name="Si-Tuan N."/>
            <person name="Ngoc H.M."/>
            <person name="Hang P.T.T."/>
            <person name="Nguyen C."/>
            <person name="Van P.H."/>
            <person name="Huong N.T."/>
        </authorList>
    </citation>
    <scope>NUCLEOTIDE SEQUENCE [LARGE SCALE GENOMIC DNA]</scope>
    <source>
        <strain evidence="2 3">DMS06669</strain>
    </source>
</reference>
<reference evidence="2" key="2">
    <citation type="submission" date="2019-12" db="EMBL/GenBank/DDBJ databases">
        <authorList>
            <person name="Nguyen S.-T."/>
        </authorList>
    </citation>
    <scope>NUCLEOTIDE SEQUENCE</scope>
    <source>
        <strain evidence="2">DMS06669</strain>
    </source>
</reference>
<dbReference type="EMBL" id="WWCH01000001">
    <property type="protein sequence ID" value="MYM79389.1"/>
    <property type="molecule type" value="Genomic_DNA"/>
</dbReference>
<dbReference type="EMBL" id="JACZEI010000002">
    <property type="protein sequence ID" value="MBE0329035.1"/>
    <property type="molecule type" value="Genomic_DNA"/>
</dbReference>
<name>A0A505MQB3_ACIBA</name>
<evidence type="ECO:0000313" key="1">
    <source>
        <dbReference type="EMBL" id="MBE0329035.1"/>
    </source>
</evidence>
<dbReference type="PANTHER" id="PTHR36154:SF1">
    <property type="entry name" value="DNA-BINDING TRANSCRIPTIONAL ACTIVATOR ALPA"/>
    <property type="match status" value="1"/>
</dbReference>
<proteinExistence type="predicted"/>
<dbReference type="InterPro" id="IPR052931">
    <property type="entry name" value="Prophage_regulatory_activator"/>
</dbReference>
<dbReference type="PANTHER" id="PTHR36154">
    <property type="entry name" value="DNA-BINDING TRANSCRIPTIONAL ACTIVATOR ALPA"/>
    <property type="match status" value="1"/>
</dbReference>
<organism evidence="2 3">
    <name type="scientific">Acinetobacter baumannii</name>
    <dbReference type="NCBI Taxonomy" id="470"/>
    <lineage>
        <taxon>Bacteria</taxon>
        <taxon>Pseudomonadati</taxon>
        <taxon>Pseudomonadota</taxon>
        <taxon>Gammaproteobacteria</taxon>
        <taxon>Moraxellales</taxon>
        <taxon>Moraxellaceae</taxon>
        <taxon>Acinetobacter</taxon>
        <taxon>Acinetobacter calcoaceticus/baumannii complex</taxon>
    </lineage>
</organism>
<protein>
    <submittedName>
        <fullName evidence="2">AlpA family phage regulatory protein</fullName>
    </submittedName>
    <submittedName>
        <fullName evidence="1">AlpA family transcriptional regulator</fullName>
    </submittedName>
</protein>
<dbReference type="Proteomes" id="UP000655940">
    <property type="component" value="Unassembled WGS sequence"/>
</dbReference>
<gene>
    <name evidence="2" type="ORF">GSE42_15805</name>
    <name evidence="1" type="ORF">IHV20_02530</name>
</gene>
<dbReference type="Proteomes" id="UP000480763">
    <property type="component" value="Unassembled WGS sequence"/>
</dbReference>
<dbReference type="Gene3D" id="1.10.238.160">
    <property type="match status" value="1"/>
</dbReference>
<evidence type="ECO:0000313" key="2">
    <source>
        <dbReference type="EMBL" id="MYM79389.1"/>
    </source>
</evidence>
<dbReference type="InterPro" id="IPR010260">
    <property type="entry name" value="AlpA"/>
</dbReference>
<dbReference type="RefSeq" id="WP_000994212.1">
    <property type="nucleotide sequence ID" value="NZ_CAUZCD010000023.1"/>
</dbReference>